<keyword evidence="3" id="KW-0132">Cell division</keyword>
<keyword evidence="2" id="KW-0812">Transmembrane</keyword>
<evidence type="ECO:0000256" key="2">
    <source>
        <dbReference type="SAM" id="Phobius"/>
    </source>
</evidence>
<dbReference type="RefSeq" id="WP_137327441.1">
    <property type="nucleotide sequence ID" value="NZ_CP040058.1"/>
</dbReference>
<dbReference type="AlphaFoldDB" id="A0A4P8I8J3"/>
<evidence type="ECO:0000313" key="4">
    <source>
        <dbReference type="Proteomes" id="UP000298653"/>
    </source>
</evidence>
<keyword evidence="3" id="KW-0131">Cell cycle</keyword>
<dbReference type="Proteomes" id="UP000298653">
    <property type="component" value="Chromosome"/>
</dbReference>
<organism evidence="3 4">
    <name type="scientific">Anaerostipes rhamnosivorans</name>
    <dbReference type="NCBI Taxonomy" id="1229621"/>
    <lineage>
        <taxon>Bacteria</taxon>
        <taxon>Bacillati</taxon>
        <taxon>Bacillota</taxon>
        <taxon>Clostridia</taxon>
        <taxon>Lachnospirales</taxon>
        <taxon>Lachnospiraceae</taxon>
        <taxon>Anaerostipes</taxon>
    </lineage>
</organism>
<feature type="coiled-coil region" evidence="1">
    <location>
        <begin position="35"/>
        <end position="76"/>
    </location>
</feature>
<gene>
    <name evidence="3" type="ORF">AR1Y2_0364</name>
</gene>
<sequence length="101" mass="12069">MGRKKISSYKKGHRQRTRVILFVVIVFVIVMSIAYRRLSEKSAALKKEEAQLEQQIDKAKDKKKELKEKKEYIKTKEFIEKTAREKFGLFYPDEYVLRPSK</sequence>
<evidence type="ECO:0000256" key="1">
    <source>
        <dbReference type="SAM" id="Coils"/>
    </source>
</evidence>
<feature type="transmembrane region" description="Helical" evidence="2">
    <location>
        <begin position="20"/>
        <end position="38"/>
    </location>
</feature>
<keyword evidence="1" id="KW-0175">Coiled coil</keyword>
<reference evidence="3 4" key="1">
    <citation type="submission" date="2019-05" db="EMBL/GenBank/DDBJ databases">
        <title>Complete genome sequencing of Anaerostipes rhamnosivorans.</title>
        <authorList>
            <person name="Bui T.P.N."/>
            <person name="de Vos W.M."/>
        </authorList>
    </citation>
    <scope>NUCLEOTIDE SEQUENCE [LARGE SCALE GENOMIC DNA]</scope>
    <source>
        <strain evidence="3 4">1y2</strain>
    </source>
</reference>
<protein>
    <submittedName>
        <fullName evidence="3">Cell division protein DivIC (FtsB), stabilizes FtsL against RasP cleavage</fullName>
    </submittedName>
</protein>
<accession>A0A4P8I8J3</accession>
<dbReference type="EMBL" id="CP040058">
    <property type="protein sequence ID" value="QCP33818.1"/>
    <property type="molecule type" value="Genomic_DNA"/>
</dbReference>
<dbReference type="KEGG" id="arf:AR1Y2_0364"/>
<dbReference type="InterPro" id="IPR007060">
    <property type="entry name" value="FtsL/DivIC"/>
</dbReference>
<evidence type="ECO:0000313" key="3">
    <source>
        <dbReference type="EMBL" id="QCP33818.1"/>
    </source>
</evidence>
<keyword evidence="2" id="KW-1133">Transmembrane helix</keyword>
<keyword evidence="2" id="KW-0472">Membrane</keyword>
<keyword evidence="4" id="KW-1185">Reference proteome</keyword>
<proteinExistence type="predicted"/>
<name>A0A4P8I8J3_9FIRM</name>
<dbReference type="GO" id="GO:0051301">
    <property type="term" value="P:cell division"/>
    <property type="evidence" value="ECO:0007669"/>
    <property type="project" value="UniProtKB-KW"/>
</dbReference>
<dbReference type="Pfam" id="PF04977">
    <property type="entry name" value="DivIC"/>
    <property type="match status" value="1"/>
</dbReference>